<dbReference type="Proteomes" id="UP000195521">
    <property type="component" value="Unassembled WGS sequence"/>
</dbReference>
<reference evidence="9" key="1">
    <citation type="submission" date="2017-04" db="EMBL/GenBank/DDBJ databases">
        <title>Plasmodium gonderi genome.</title>
        <authorList>
            <person name="Arisue N."/>
            <person name="Honma H."/>
            <person name="Kawai S."/>
            <person name="Tougan T."/>
            <person name="Tanabe K."/>
            <person name="Horii T."/>
        </authorList>
    </citation>
    <scope>NUCLEOTIDE SEQUENCE [LARGE SCALE GENOMIC DNA]</scope>
    <source>
        <strain evidence="9">ATCC 30045</strain>
    </source>
</reference>
<feature type="transmembrane region" description="Helical" evidence="6">
    <location>
        <begin position="105"/>
        <end position="123"/>
    </location>
</feature>
<gene>
    <name evidence="8" type="ORF">PGO_094300</name>
</gene>
<evidence type="ECO:0000256" key="3">
    <source>
        <dbReference type="ARBA" id="ARBA00022692"/>
    </source>
</evidence>
<evidence type="ECO:0000256" key="5">
    <source>
        <dbReference type="ARBA" id="ARBA00023136"/>
    </source>
</evidence>
<evidence type="ECO:0000313" key="9">
    <source>
        <dbReference type="Proteomes" id="UP000195521"/>
    </source>
</evidence>
<protein>
    <recommendedName>
        <fullName evidence="6">Protein YIPF</fullName>
    </recommendedName>
</protein>
<organism evidence="8 9">
    <name type="scientific">Plasmodium gonderi</name>
    <dbReference type="NCBI Taxonomy" id="77519"/>
    <lineage>
        <taxon>Eukaryota</taxon>
        <taxon>Sar</taxon>
        <taxon>Alveolata</taxon>
        <taxon>Apicomplexa</taxon>
        <taxon>Aconoidasida</taxon>
        <taxon>Haemosporida</taxon>
        <taxon>Plasmodiidae</taxon>
        <taxon>Plasmodium</taxon>
        <taxon>Plasmodium (Plasmodium)</taxon>
    </lineage>
</organism>
<dbReference type="GeneID" id="39747947"/>
<comment type="caution">
    <text evidence="8">The sequence shown here is derived from an EMBL/GenBank/DDBJ whole genome shotgun (WGS) entry which is preliminary data.</text>
</comment>
<comment type="caution">
    <text evidence="6">Lacks conserved residue(s) required for the propagation of feature annotation.</text>
</comment>
<keyword evidence="3 6" id="KW-0812">Transmembrane</keyword>
<sequence length="211" mass="25153">MDTTVVHLGNYEFVMDEPVKDTVVRDAKSIYKKILHICFHQYDDDNTLKKWDLWGSFIVYITLSIIIFLDNEVSDKKNTFAFFFFFFMVGHILVSLNLSLLHTKIISHFPIYMILLVHLYTYLTFHLQFRHFFQLFCIISYSQFPLVFSAFVNLFISCRMIRLLFSICAVIWSTYNCILILTKFIKKNRFGICFFPICLLQFFVATFLLIK</sequence>
<dbReference type="PANTHER" id="PTHR21236:SF1">
    <property type="entry name" value="PROTEIN YIPF6"/>
    <property type="match status" value="1"/>
</dbReference>
<comment type="subcellular location">
    <subcellularLocation>
        <location evidence="6">Golgi apparatus membrane</location>
        <topology evidence="6">Multi-pass membrane protein</topology>
    </subcellularLocation>
    <subcellularLocation>
        <location evidence="1">Membrane</location>
        <topology evidence="1">Multi-pass membrane protein</topology>
    </subcellularLocation>
</comment>
<keyword evidence="5 6" id="KW-0472">Membrane</keyword>
<dbReference type="InterPro" id="IPR045231">
    <property type="entry name" value="Yip1/4-like"/>
</dbReference>
<dbReference type="GO" id="GO:0005802">
    <property type="term" value="C:trans-Golgi network"/>
    <property type="evidence" value="ECO:0007669"/>
    <property type="project" value="TreeGrafter"/>
</dbReference>
<feature type="transmembrane region" description="Helical" evidence="6">
    <location>
        <begin position="81"/>
        <end position="99"/>
    </location>
</feature>
<proteinExistence type="inferred from homology"/>
<accession>A0A1Y1JFB5</accession>
<name>A0A1Y1JFB5_PLAGO</name>
<dbReference type="GO" id="GO:0000139">
    <property type="term" value="C:Golgi membrane"/>
    <property type="evidence" value="ECO:0007669"/>
    <property type="project" value="UniProtKB-SubCell"/>
</dbReference>
<evidence type="ECO:0000256" key="2">
    <source>
        <dbReference type="ARBA" id="ARBA00010596"/>
    </source>
</evidence>
<feature type="transmembrane region" description="Helical" evidence="6">
    <location>
        <begin position="162"/>
        <end position="181"/>
    </location>
</feature>
<evidence type="ECO:0000256" key="6">
    <source>
        <dbReference type="RuleBase" id="RU361264"/>
    </source>
</evidence>
<dbReference type="OrthoDB" id="411251at2759"/>
<dbReference type="PANTHER" id="PTHR21236">
    <property type="entry name" value="GOLGI MEMBRANE PROTEIN YIP1"/>
    <property type="match status" value="1"/>
</dbReference>
<dbReference type="EMBL" id="BDQF01000010">
    <property type="protein sequence ID" value="GAW81229.1"/>
    <property type="molecule type" value="Genomic_DNA"/>
</dbReference>
<keyword evidence="9" id="KW-1185">Reference proteome</keyword>
<keyword evidence="4 6" id="KW-1133">Transmembrane helix</keyword>
<feature type="domain" description="Yip1" evidence="7">
    <location>
        <begin position="50"/>
        <end position="205"/>
    </location>
</feature>
<feature type="transmembrane region" description="Helical" evidence="6">
    <location>
        <begin position="190"/>
        <end position="210"/>
    </location>
</feature>
<evidence type="ECO:0000313" key="8">
    <source>
        <dbReference type="EMBL" id="GAW81229.1"/>
    </source>
</evidence>
<dbReference type="InterPro" id="IPR006977">
    <property type="entry name" value="Yip1_dom"/>
</dbReference>
<evidence type="ECO:0000256" key="1">
    <source>
        <dbReference type="ARBA" id="ARBA00004141"/>
    </source>
</evidence>
<comment type="similarity">
    <text evidence="2 6">Belongs to the YIP1 family.</text>
</comment>
<dbReference type="RefSeq" id="XP_028543818.1">
    <property type="nucleotide sequence ID" value="XM_028688017.1"/>
</dbReference>
<feature type="transmembrane region" description="Helical" evidence="6">
    <location>
        <begin position="51"/>
        <end position="69"/>
    </location>
</feature>
<feature type="transmembrane region" description="Helical" evidence="6">
    <location>
        <begin position="135"/>
        <end position="156"/>
    </location>
</feature>
<dbReference type="AlphaFoldDB" id="A0A1Y1JFB5"/>
<dbReference type="GO" id="GO:0006888">
    <property type="term" value="P:endoplasmic reticulum to Golgi vesicle-mediated transport"/>
    <property type="evidence" value="ECO:0007669"/>
    <property type="project" value="InterPro"/>
</dbReference>
<evidence type="ECO:0000256" key="4">
    <source>
        <dbReference type="ARBA" id="ARBA00022989"/>
    </source>
</evidence>
<evidence type="ECO:0000259" key="7">
    <source>
        <dbReference type="Pfam" id="PF04893"/>
    </source>
</evidence>
<dbReference type="Pfam" id="PF04893">
    <property type="entry name" value="Yip1"/>
    <property type="match status" value="1"/>
</dbReference>
<dbReference type="OMA" id="IKQTDIQ"/>